<comment type="caution">
    <text evidence="2">The sequence shown here is derived from an EMBL/GenBank/DDBJ whole genome shotgun (WGS) entry which is preliminary data.</text>
</comment>
<feature type="region of interest" description="Disordered" evidence="1">
    <location>
        <begin position="93"/>
        <end position="124"/>
    </location>
</feature>
<gene>
    <name evidence="2" type="ORF">CCMP2556_LOCUS15727</name>
</gene>
<name>A0ABP0KEA2_9DINO</name>
<dbReference type="EMBL" id="CAXAMN010008335">
    <property type="protein sequence ID" value="CAK9024695.1"/>
    <property type="molecule type" value="Genomic_DNA"/>
</dbReference>
<evidence type="ECO:0000313" key="2">
    <source>
        <dbReference type="EMBL" id="CAK9024695.1"/>
    </source>
</evidence>
<keyword evidence="3" id="KW-1185">Reference proteome</keyword>
<reference evidence="2 3" key="1">
    <citation type="submission" date="2024-02" db="EMBL/GenBank/DDBJ databases">
        <authorList>
            <person name="Chen Y."/>
            <person name="Shah S."/>
            <person name="Dougan E. K."/>
            <person name="Thang M."/>
            <person name="Chan C."/>
        </authorList>
    </citation>
    <scope>NUCLEOTIDE SEQUENCE [LARGE SCALE GENOMIC DNA]</scope>
</reference>
<evidence type="ECO:0000256" key="1">
    <source>
        <dbReference type="SAM" id="MobiDB-lite"/>
    </source>
</evidence>
<protein>
    <submittedName>
        <fullName evidence="2">Uncharacterized protein</fullName>
    </submittedName>
</protein>
<sequence length="124" mass="13684">MDVHVSASDKCSHRQECEDACCQDAADDCTQMTVHVFPAHGYVNGMGLLEDDFPNTLVSSRAMVAYSFPLQTGSCPLPCDVLVRVCTEGEHHQSPFSSKLRMPRSSRRQSLWRSRTGSRGCCTA</sequence>
<organism evidence="2 3">
    <name type="scientific">Durusdinium trenchii</name>
    <dbReference type="NCBI Taxonomy" id="1381693"/>
    <lineage>
        <taxon>Eukaryota</taxon>
        <taxon>Sar</taxon>
        <taxon>Alveolata</taxon>
        <taxon>Dinophyceae</taxon>
        <taxon>Suessiales</taxon>
        <taxon>Symbiodiniaceae</taxon>
        <taxon>Durusdinium</taxon>
    </lineage>
</organism>
<accession>A0ABP0KEA2</accession>
<evidence type="ECO:0000313" key="3">
    <source>
        <dbReference type="Proteomes" id="UP001642484"/>
    </source>
</evidence>
<proteinExistence type="predicted"/>
<dbReference type="Proteomes" id="UP001642484">
    <property type="component" value="Unassembled WGS sequence"/>
</dbReference>